<keyword evidence="1" id="KW-0521">NADP</keyword>
<name>A0ABR3PI20_9PEZI</name>
<evidence type="ECO:0000313" key="4">
    <source>
        <dbReference type="EMBL" id="KAL1305792.1"/>
    </source>
</evidence>
<evidence type="ECO:0000256" key="1">
    <source>
        <dbReference type="ARBA" id="ARBA00022857"/>
    </source>
</evidence>
<keyword evidence="5" id="KW-1185">Reference proteome</keyword>
<dbReference type="Gene3D" id="3.90.25.10">
    <property type="entry name" value="UDP-galactose 4-epimerase, domain 1"/>
    <property type="match status" value="1"/>
</dbReference>
<dbReference type="RefSeq" id="XP_069202065.1">
    <property type="nucleotide sequence ID" value="XM_069343512.1"/>
</dbReference>
<dbReference type="PANTHER" id="PTHR47706">
    <property type="entry name" value="NMRA-LIKE FAMILY PROTEIN"/>
    <property type="match status" value="1"/>
</dbReference>
<dbReference type="Proteomes" id="UP001562354">
    <property type="component" value="Unassembled WGS sequence"/>
</dbReference>
<proteinExistence type="predicted"/>
<feature type="domain" description="NmrA-like" evidence="3">
    <location>
        <begin position="5"/>
        <end position="254"/>
    </location>
</feature>
<evidence type="ECO:0000313" key="5">
    <source>
        <dbReference type="Proteomes" id="UP001562354"/>
    </source>
</evidence>
<dbReference type="Gene3D" id="3.40.50.720">
    <property type="entry name" value="NAD(P)-binding Rossmann-like Domain"/>
    <property type="match status" value="1"/>
</dbReference>
<dbReference type="InterPro" id="IPR008030">
    <property type="entry name" value="NmrA-like"/>
</dbReference>
<dbReference type="InterPro" id="IPR051609">
    <property type="entry name" value="NmrA/Isoflavone_reductase-like"/>
</dbReference>
<dbReference type="PANTHER" id="PTHR47706:SF11">
    <property type="entry name" value="ISOFLAVONE REDUCTASE FAMILY PROTEIN (AFU_ORTHOLOGUE AFUA_1G12510)"/>
    <property type="match status" value="1"/>
</dbReference>
<dbReference type="InterPro" id="IPR045312">
    <property type="entry name" value="PCBER-like"/>
</dbReference>
<keyword evidence="2" id="KW-0560">Oxidoreductase</keyword>
<dbReference type="InterPro" id="IPR036291">
    <property type="entry name" value="NAD(P)-bd_dom_sf"/>
</dbReference>
<protein>
    <recommendedName>
        <fullName evidence="3">NmrA-like domain-containing protein</fullName>
    </recommendedName>
</protein>
<dbReference type="GeneID" id="95977656"/>
<organism evidence="4 5">
    <name type="scientific">Neodothiora populina</name>
    <dbReference type="NCBI Taxonomy" id="2781224"/>
    <lineage>
        <taxon>Eukaryota</taxon>
        <taxon>Fungi</taxon>
        <taxon>Dikarya</taxon>
        <taxon>Ascomycota</taxon>
        <taxon>Pezizomycotina</taxon>
        <taxon>Dothideomycetes</taxon>
        <taxon>Dothideomycetidae</taxon>
        <taxon>Dothideales</taxon>
        <taxon>Dothioraceae</taxon>
        <taxon>Neodothiora</taxon>
    </lineage>
</organism>
<accession>A0ABR3PI20</accession>
<dbReference type="Pfam" id="PF05368">
    <property type="entry name" value="NmrA"/>
    <property type="match status" value="1"/>
</dbReference>
<dbReference type="SUPFAM" id="SSF51735">
    <property type="entry name" value="NAD(P)-binding Rossmann-fold domains"/>
    <property type="match status" value="1"/>
</dbReference>
<evidence type="ECO:0000259" key="3">
    <source>
        <dbReference type="Pfam" id="PF05368"/>
    </source>
</evidence>
<dbReference type="CDD" id="cd05259">
    <property type="entry name" value="PCBER_SDR_a"/>
    <property type="match status" value="1"/>
</dbReference>
<comment type="caution">
    <text evidence="4">The sequence shown here is derived from an EMBL/GenBank/DDBJ whole genome shotgun (WGS) entry which is preliminary data.</text>
</comment>
<gene>
    <name evidence="4" type="ORF">AAFC00_003956</name>
</gene>
<sequence>MSATRNILIFGGTGVIGKFITDALITARSAFGDIAIFTSQTTVESKKAQLEQWQSRGLKVIVGDLAKQEDVLKAYESFDTVVSAVGRNVIASQIDLIRWAEASSTIKRFFPSEYGTDIEYDPIKSPHEKPHQLKLQVRAYIREHIKRLEYTYLVTGPYADLFITKSKNAEYGSFDPGSKTATLLGTGDEKISLTTMEDVGKLLVAALKHPAPSKNKALKVNSFTTTGHEILHEFENQTGGAKWQVNYTSLPKLKELEKNAWESCNPVATVYTLRRIWTEGGTLYNESDNAKIGNPEMDSLGKVVSKVIASST</sequence>
<reference evidence="4 5" key="1">
    <citation type="submission" date="2024-07" db="EMBL/GenBank/DDBJ databases">
        <title>Draft sequence of the Neodothiora populina.</title>
        <authorList>
            <person name="Drown D.D."/>
            <person name="Schuette U.S."/>
            <person name="Buechlein A.B."/>
            <person name="Rusch D.R."/>
            <person name="Winton L.W."/>
            <person name="Adams G.A."/>
        </authorList>
    </citation>
    <scope>NUCLEOTIDE SEQUENCE [LARGE SCALE GENOMIC DNA]</scope>
    <source>
        <strain evidence="4 5">CPC 39397</strain>
    </source>
</reference>
<evidence type="ECO:0000256" key="2">
    <source>
        <dbReference type="ARBA" id="ARBA00023002"/>
    </source>
</evidence>
<dbReference type="EMBL" id="JBFMKM010000005">
    <property type="protein sequence ID" value="KAL1305792.1"/>
    <property type="molecule type" value="Genomic_DNA"/>
</dbReference>